<sequence>MDRFRTCRAVVFDLDGTLADTVGDIADALNRTLSDFDLPPHPEDAVRGMVGNGLAKLLERGFSRHGVVLDETTRERACRRLLEHYAGRPCERARLYPGARAMLDALGAARIDCAVLTNKHEPIARDVIHGLGIAGSIKAVRGADVGFARKPDPAGLLDLVRTLGARPETTLMVGDSETDLKTARAGGLRGAVLVSHGYSAIPVAELGADAVINHLHELVAGLALAPEAD</sequence>
<comment type="caution">
    <text evidence="5">The sequence shown here is derived from an EMBL/GenBank/DDBJ whole genome shotgun (WGS) entry which is preliminary data.</text>
</comment>
<dbReference type="Pfam" id="PF13419">
    <property type="entry name" value="HAD_2"/>
    <property type="match status" value="1"/>
</dbReference>
<dbReference type="PANTHER" id="PTHR43434:SF1">
    <property type="entry name" value="PHOSPHOGLYCOLATE PHOSPHATASE"/>
    <property type="match status" value="1"/>
</dbReference>
<dbReference type="STRING" id="1774968.AUC68_06220"/>
<dbReference type="GO" id="GO:0008967">
    <property type="term" value="F:phosphoglycolate phosphatase activity"/>
    <property type="evidence" value="ECO:0007669"/>
    <property type="project" value="UniProtKB-EC"/>
</dbReference>
<evidence type="ECO:0000256" key="4">
    <source>
        <dbReference type="ARBA" id="ARBA00013078"/>
    </source>
</evidence>
<dbReference type="InterPro" id="IPR050155">
    <property type="entry name" value="HAD-like_hydrolase_sf"/>
</dbReference>
<name>A0A1E3VZ12_9HYPH</name>
<dbReference type="GO" id="GO:0006281">
    <property type="term" value="P:DNA repair"/>
    <property type="evidence" value="ECO:0007669"/>
    <property type="project" value="TreeGrafter"/>
</dbReference>
<dbReference type="InterPro" id="IPR041492">
    <property type="entry name" value="HAD_2"/>
</dbReference>
<dbReference type="AlphaFoldDB" id="A0A1E3VZ12"/>
<comment type="catalytic activity">
    <reaction evidence="1">
        <text>2-phosphoglycolate + H2O = glycolate + phosphate</text>
        <dbReference type="Rhea" id="RHEA:14369"/>
        <dbReference type="ChEBI" id="CHEBI:15377"/>
        <dbReference type="ChEBI" id="CHEBI:29805"/>
        <dbReference type="ChEBI" id="CHEBI:43474"/>
        <dbReference type="ChEBI" id="CHEBI:58033"/>
        <dbReference type="EC" id="3.1.3.18"/>
    </reaction>
</comment>
<evidence type="ECO:0000313" key="6">
    <source>
        <dbReference type="Proteomes" id="UP000094501"/>
    </source>
</evidence>
<dbReference type="PANTHER" id="PTHR43434">
    <property type="entry name" value="PHOSPHOGLYCOLATE PHOSPHATASE"/>
    <property type="match status" value="1"/>
</dbReference>
<dbReference type="InterPro" id="IPR023198">
    <property type="entry name" value="PGP-like_dom2"/>
</dbReference>
<keyword evidence="6" id="KW-1185">Reference proteome</keyword>
<comment type="similarity">
    <text evidence="3">Belongs to the HAD-like hydrolase superfamily. CbbY/CbbZ/Gph/YieH family.</text>
</comment>
<dbReference type="Gene3D" id="1.10.150.240">
    <property type="entry name" value="Putative phosphatase, domain 2"/>
    <property type="match status" value="1"/>
</dbReference>
<dbReference type="Gene3D" id="3.40.50.1000">
    <property type="entry name" value="HAD superfamily/HAD-like"/>
    <property type="match status" value="1"/>
</dbReference>
<dbReference type="SFLD" id="SFLDS00003">
    <property type="entry name" value="Haloacid_Dehalogenase"/>
    <property type="match status" value="1"/>
</dbReference>
<dbReference type="InterPro" id="IPR023214">
    <property type="entry name" value="HAD_sf"/>
</dbReference>
<evidence type="ECO:0000256" key="2">
    <source>
        <dbReference type="ARBA" id="ARBA00004818"/>
    </source>
</evidence>
<dbReference type="EMBL" id="LPWG01000012">
    <property type="protein sequence ID" value="ODR98794.1"/>
    <property type="molecule type" value="Genomic_DNA"/>
</dbReference>
<dbReference type="GO" id="GO:0005829">
    <property type="term" value="C:cytosol"/>
    <property type="evidence" value="ECO:0007669"/>
    <property type="project" value="TreeGrafter"/>
</dbReference>
<proteinExistence type="inferred from homology"/>
<dbReference type="Proteomes" id="UP000094501">
    <property type="component" value="Unassembled WGS sequence"/>
</dbReference>
<reference evidence="5 6" key="1">
    <citation type="journal article" date="2016" name="Environ. Microbiol.">
        <title>New Methyloceanibacter diversity from North Sea sediments includes methanotroph containing solely the soluble methane monooxygenase.</title>
        <authorList>
            <person name="Vekeman B."/>
            <person name="Kerckhof F.M."/>
            <person name="Cremers G."/>
            <person name="de Vos P."/>
            <person name="Vandamme P."/>
            <person name="Boon N."/>
            <person name="Op den Camp H.J."/>
            <person name="Heylen K."/>
        </authorList>
    </citation>
    <scope>NUCLEOTIDE SEQUENCE [LARGE SCALE GENOMIC DNA]</scope>
    <source>
        <strain evidence="5 6">R-67174</strain>
    </source>
</reference>
<comment type="pathway">
    <text evidence="2">Organic acid metabolism; glycolate biosynthesis; glycolate from 2-phosphoglycolate: step 1/1.</text>
</comment>
<evidence type="ECO:0000256" key="1">
    <source>
        <dbReference type="ARBA" id="ARBA00000830"/>
    </source>
</evidence>
<dbReference type="SUPFAM" id="SSF56784">
    <property type="entry name" value="HAD-like"/>
    <property type="match status" value="1"/>
</dbReference>
<evidence type="ECO:0000313" key="5">
    <source>
        <dbReference type="EMBL" id="ODR98794.1"/>
    </source>
</evidence>
<gene>
    <name evidence="5" type="ORF">AUC68_06220</name>
</gene>
<dbReference type="EC" id="3.1.3.18" evidence="4"/>
<dbReference type="RefSeq" id="WP_069437522.1">
    <property type="nucleotide sequence ID" value="NZ_LPWG01000012.1"/>
</dbReference>
<dbReference type="SFLD" id="SFLDG01129">
    <property type="entry name" value="C1.5:_HAD__Beta-PGM__Phosphata"/>
    <property type="match status" value="1"/>
</dbReference>
<protein>
    <recommendedName>
        <fullName evidence="4">phosphoglycolate phosphatase</fullName>
        <ecNumber evidence="4">3.1.3.18</ecNumber>
    </recommendedName>
</protein>
<accession>A0A1E3VZ12</accession>
<dbReference type="InterPro" id="IPR036412">
    <property type="entry name" value="HAD-like_sf"/>
</dbReference>
<evidence type="ECO:0000256" key="3">
    <source>
        <dbReference type="ARBA" id="ARBA00006171"/>
    </source>
</evidence>
<organism evidence="5 6">
    <name type="scientific">Methyloceanibacter methanicus</name>
    <dbReference type="NCBI Taxonomy" id="1774968"/>
    <lineage>
        <taxon>Bacteria</taxon>
        <taxon>Pseudomonadati</taxon>
        <taxon>Pseudomonadota</taxon>
        <taxon>Alphaproteobacteria</taxon>
        <taxon>Hyphomicrobiales</taxon>
        <taxon>Hyphomicrobiaceae</taxon>
        <taxon>Methyloceanibacter</taxon>
    </lineage>
</organism>